<accession>A0A6G1CNR8</accession>
<dbReference type="Proteomes" id="UP000479710">
    <property type="component" value="Unassembled WGS sequence"/>
</dbReference>
<proteinExistence type="predicted"/>
<evidence type="ECO:0000256" key="1">
    <source>
        <dbReference type="SAM" id="MobiDB-lite"/>
    </source>
</evidence>
<organism evidence="2 3">
    <name type="scientific">Oryza meyeriana var. granulata</name>
    <dbReference type="NCBI Taxonomy" id="110450"/>
    <lineage>
        <taxon>Eukaryota</taxon>
        <taxon>Viridiplantae</taxon>
        <taxon>Streptophyta</taxon>
        <taxon>Embryophyta</taxon>
        <taxon>Tracheophyta</taxon>
        <taxon>Spermatophyta</taxon>
        <taxon>Magnoliopsida</taxon>
        <taxon>Liliopsida</taxon>
        <taxon>Poales</taxon>
        <taxon>Poaceae</taxon>
        <taxon>BOP clade</taxon>
        <taxon>Oryzoideae</taxon>
        <taxon>Oryzeae</taxon>
        <taxon>Oryzinae</taxon>
        <taxon>Oryza</taxon>
        <taxon>Oryza meyeriana</taxon>
    </lineage>
</organism>
<feature type="compositionally biased region" description="Basic and acidic residues" evidence="1">
    <location>
        <begin position="72"/>
        <end position="108"/>
    </location>
</feature>
<evidence type="ECO:0000313" key="3">
    <source>
        <dbReference type="Proteomes" id="UP000479710"/>
    </source>
</evidence>
<feature type="region of interest" description="Disordered" evidence="1">
    <location>
        <begin position="72"/>
        <end position="114"/>
    </location>
</feature>
<evidence type="ECO:0000313" key="2">
    <source>
        <dbReference type="EMBL" id="KAF0901806.1"/>
    </source>
</evidence>
<sequence>MSVEWCTRAWSTVDTRANGPPVSHGFMWARCVDVEGGGCGSARVEAICQRYPTWISSGEIEAREEAAEIDGRWQREAPRGGWRWEAEGKQREKNKRDGIHGGSERKNGEVVYFG</sequence>
<keyword evidence="3" id="KW-1185">Reference proteome</keyword>
<dbReference type="EMBL" id="SPHZ02000008">
    <property type="protein sequence ID" value="KAF0901806.1"/>
    <property type="molecule type" value="Genomic_DNA"/>
</dbReference>
<reference evidence="2 3" key="1">
    <citation type="submission" date="2019-11" db="EMBL/GenBank/DDBJ databases">
        <title>Whole genome sequence of Oryza granulata.</title>
        <authorList>
            <person name="Li W."/>
        </authorList>
    </citation>
    <scope>NUCLEOTIDE SEQUENCE [LARGE SCALE GENOMIC DNA]</scope>
    <source>
        <strain evidence="3">cv. Menghai</strain>
        <tissue evidence="2">Leaf</tissue>
    </source>
</reference>
<comment type="caution">
    <text evidence="2">The sequence shown here is derived from an EMBL/GenBank/DDBJ whole genome shotgun (WGS) entry which is preliminary data.</text>
</comment>
<name>A0A6G1CNR8_9ORYZ</name>
<dbReference type="AlphaFoldDB" id="A0A6G1CNR8"/>
<protein>
    <submittedName>
        <fullName evidence="2">Uncharacterized protein</fullName>
    </submittedName>
</protein>
<gene>
    <name evidence="2" type="ORF">E2562_006440</name>
</gene>